<dbReference type="Proteomes" id="UP000285301">
    <property type="component" value="Unassembled WGS sequence"/>
</dbReference>
<dbReference type="AlphaFoldDB" id="A0A3S3Q675"/>
<dbReference type="EMBL" id="NCKU01005797">
    <property type="protein sequence ID" value="RWS04165.1"/>
    <property type="molecule type" value="Genomic_DNA"/>
</dbReference>
<dbReference type="OrthoDB" id="10268090at2759"/>
<evidence type="ECO:0000313" key="3">
    <source>
        <dbReference type="EMBL" id="RWS04165.1"/>
    </source>
</evidence>
<organism evidence="3 6">
    <name type="scientific">Dinothrombium tinctorium</name>
    <dbReference type="NCBI Taxonomy" id="1965070"/>
    <lineage>
        <taxon>Eukaryota</taxon>
        <taxon>Metazoa</taxon>
        <taxon>Ecdysozoa</taxon>
        <taxon>Arthropoda</taxon>
        <taxon>Chelicerata</taxon>
        <taxon>Arachnida</taxon>
        <taxon>Acari</taxon>
        <taxon>Acariformes</taxon>
        <taxon>Trombidiformes</taxon>
        <taxon>Prostigmata</taxon>
        <taxon>Anystina</taxon>
        <taxon>Parasitengona</taxon>
        <taxon>Trombidioidea</taxon>
        <taxon>Trombidiidae</taxon>
        <taxon>Dinothrombium</taxon>
    </lineage>
</organism>
<evidence type="ECO:0000313" key="6">
    <source>
        <dbReference type="Proteomes" id="UP000285301"/>
    </source>
</evidence>
<dbReference type="InterPro" id="IPR036291">
    <property type="entry name" value="NAD(P)-bd_dom_sf"/>
</dbReference>
<reference evidence="3 6" key="1">
    <citation type="journal article" date="2018" name="Gigascience">
        <title>Genomes of trombidid mites reveal novel predicted allergens and laterally-transferred genes associated with secondary metabolism.</title>
        <authorList>
            <person name="Dong X."/>
            <person name="Chaisiri K."/>
            <person name="Xia D."/>
            <person name="Armstrong S.D."/>
            <person name="Fang Y."/>
            <person name="Donnelly M.J."/>
            <person name="Kadowaki T."/>
            <person name="McGarry J.W."/>
            <person name="Darby A.C."/>
            <person name="Makepeace B.L."/>
        </authorList>
    </citation>
    <scope>NUCLEOTIDE SEQUENCE [LARGE SCALE GENOMIC DNA]</scope>
    <source>
        <strain evidence="3">UoL-WK</strain>
    </source>
</reference>
<comment type="similarity">
    <text evidence="1">Belongs to the saccharopine dehydrogenase family.</text>
</comment>
<dbReference type="InterPro" id="IPR051276">
    <property type="entry name" value="Saccharopine_DH-like_oxidrdct"/>
</dbReference>
<evidence type="ECO:0000256" key="1">
    <source>
        <dbReference type="ARBA" id="ARBA00038048"/>
    </source>
</evidence>
<dbReference type="EMBL" id="NCKU01002848">
    <property type="protein sequence ID" value="RWS08677.1"/>
    <property type="molecule type" value="Genomic_DNA"/>
</dbReference>
<evidence type="ECO:0000259" key="2">
    <source>
        <dbReference type="Pfam" id="PF03435"/>
    </source>
</evidence>
<gene>
    <name evidence="5" type="ORF">B4U79_09649</name>
    <name evidence="3" type="ORF">B4U79_12897</name>
    <name evidence="4" type="ORF">B4U79_14117</name>
</gene>
<sequence length="392" mass="44259">MKGRAFDIVVLGATGYTGRVIVNDLLAVNKNLNWAIAGRSEAKLRSLWQAIGNKVPKLIFDVFDRSSLNRITKETKLIINCVGPYSLFGESVVRSCVENGTHYIDVSGEPLFLEKTQLNFHEEALRRNVFVIGSCGFDSLPADLAVCLVKKRSPEIKSIETFLTTHYESKFRFNLGTWESLVFGFANYQQLKEVRKQLFADFEAYPSDRKALRKIEGKFVIPFLGSDRSVIKRTQLLNNKYFATKVVPVETYFVCLSKLQLFSLFTMISLITPLSRFKGGRSLLMKHPRIFSFGMTGVPMLTEEEMSKASFEMRVNAHHFDESLSRVKITGPEAGYKTASICCIQSALTLLNEHHNIPLPGGVLTPGFAFQNTKIISNLSNYNIKFEFTKTK</sequence>
<proteinExistence type="inferred from homology"/>
<reference evidence="3" key="2">
    <citation type="submission" date="2018-11" db="EMBL/GenBank/DDBJ databases">
        <title>Trombidioid mite genomics.</title>
        <authorList>
            <person name="Dong X."/>
        </authorList>
    </citation>
    <scope>NUCLEOTIDE SEQUENCE</scope>
    <source>
        <strain evidence="3">UoL-WK</strain>
    </source>
</reference>
<feature type="domain" description="Saccharopine dehydrogenase NADP binding" evidence="2">
    <location>
        <begin position="8"/>
        <end position="129"/>
    </location>
</feature>
<dbReference type="InterPro" id="IPR005097">
    <property type="entry name" value="Sacchrp_dh_NADP-bd"/>
</dbReference>
<name>A0A3S3Q675_9ACAR</name>
<dbReference type="PANTHER" id="PTHR12286">
    <property type="entry name" value="SACCHAROPINE DEHYDROGENASE-LIKE OXIDOREDUCTASE"/>
    <property type="match status" value="1"/>
</dbReference>
<accession>A0A3S3Q675</accession>
<dbReference type="SUPFAM" id="SSF51735">
    <property type="entry name" value="NAD(P)-binding Rossmann-fold domains"/>
    <property type="match status" value="1"/>
</dbReference>
<dbReference type="Gene3D" id="3.40.50.720">
    <property type="entry name" value="NAD(P)-binding Rossmann-like Domain"/>
    <property type="match status" value="1"/>
</dbReference>
<evidence type="ECO:0000313" key="4">
    <source>
        <dbReference type="EMBL" id="RWS04351.1"/>
    </source>
</evidence>
<comment type="caution">
    <text evidence="3">The sequence shown here is derived from an EMBL/GenBank/DDBJ whole genome shotgun (WGS) entry which is preliminary data.</text>
</comment>
<protein>
    <recommendedName>
        <fullName evidence="2">Saccharopine dehydrogenase NADP binding domain-containing protein</fullName>
    </recommendedName>
</protein>
<dbReference type="PANTHER" id="PTHR12286:SF5">
    <property type="entry name" value="SACCHAROPINE DEHYDROGENASE-LIKE OXIDOREDUCTASE"/>
    <property type="match status" value="1"/>
</dbReference>
<dbReference type="EMBL" id="NCKU01005617">
    <property type="protein sequence ID" value="RWS04351.1"/>
    <property type="molecule type" value="Genomic_DNA"/>
</dbReference>
<dbReference type="GO" id="GO:0009247">
    <property type="term" value="P:glycolipid biosynthetic process"/>
    <property type="evidence" value="ECO:0007669"/>
    <property type="project" value="TreeGrafter"/>
</dbReference>
<keyword evidence="6" id="KW-1185">Reference proteome</keyword>
<dbReference type="GO" id="GO:0005739">
    <property type="term" value="C:mitochondrion"/>
    <property type="evidence" value="ECO:0007669"/>
    <property type="project" value="TreeGrafter"/>
</dbReference>
<dbReference type="GO" id="GO:0005886">
    <property type="term" value="C:plasma membrane"/>
    <property type="evidence" value="ECO:0007669"/>
    <property type="project" value="TreeGrafter"/>
</dbReference>
<dbReference type="GO" id="GO:0005811">
    <property type="term" value="C:lipid droplet"/>
    <property type="evidence" value="ECO:0007669"/>
    <property type="project" value="TreeGrafter"/>
</dbReference>
<dbReference type="Pfam" id="PF03435">
    <property type="entry name" value="Sacchrp_dh_NADP"/>
    <property type="match status" value="1"/>
</dbReference>
<evidence type="ECO:0000313" key="5">
    <source>
        <dbReference type="EMBL" id="RWS08677.1"/>
    </source>
</evidence>